<dbReference type="Gene3D" id="3.40.50.1980">
    <property type="entry name" value="Nitrogenase molybdenum iron protein domain"/>
    <property type="match status" value="2"/>
</dbReference>
<dbReference type="PANTHER" id="PTHR30535:SF34">
    <property type="entry name" value="MOLYBDATE-BINDING PROTEIN MOLA"/>
    <property type="match status" value="1"/>
</dbReference>
<sequence>MNYITPVSRAAIASHAEPFARLARTAAAAATLAMGLCLSASQVWAATPAAPATSSAAATVNAAAAPAAQTVTDLAGRTVKIPANPHRILLGESRLLSALALLEGQQPLARIVGWQGDLPAMDPQTFDAYARKFPQIRTIALIGKATEDSISDEKALALKPDVAIFSVAGHGPSRYNALVKQLEATGTTVVFIDFRVHPMQNTLPSIKLLGQVLHREQQADAYIAFYRQHLAAVENVVDKIPENQRPKVFVDMLAGVWDAGCCHTAGKGNFGEFVQAAGGRNIAADLLPGVLGDISMEQVIASKPDVYIATGSRTKPGLASLRVGAETSEHDAQASLAQLVARPGFDTIKAIHDGRVHGISHNYYDSPYNILAIEAFAKWFYPQQFKSLDVKTTQEELYRRFLAVPVSGTDWVDAPLQTQAGAQNEAAR</sequence>
<evidence type="ECO:0000259" key="2">
    <source>
        <dbReference type="PROSITE" id="PS50983"/>
    </source>
</evidence>
<dbReference type="PROSITE" id="PS50983">
    <property type="entry name" value="FE_B12_PBP"/>
    <property type="match status" value="1"/>
</dbReference>
<dbReference type="InterPro" id="IPR002491">
    <property type="entry name" value="ABC_transptr_periplasmic_BD"/>
</dbReference>
<accession>A0AAQ1JVT3</accession>
<dbReference type="EMBL" id="FNZM01000012">
    <property type="protein sequence ID" value="SEJ99830.1"/>
    <property type="molecule type" value="Genomic_DNA"/>
</dbReference>
<protein>
    <submittedName>
        <fullName evidence="3">Iron complex transport system substrate-binding protein</fullName>
    </submittedName>
</protein>
<feature type="domain" description="Fe/B12 periplasmic-binding" evidence="2">
    <location>
        <begin position="87"/>
        <end position="388"/>
    </location>
</feature>
<dbReference type="AlphaFoldDB" id="A0AAQ1JVT3"/>
<dbReference type="Proteomes" id="UP000183529">
    <property type="component" value="Unassembled WGS sequence"/>
</dbReference>
<keyword evidence="1" id="KW-0732">Signal</keyword>
<evidence type="ECO:0000256" key="1">
    <source>
        <dbReference type="SAM" id="SignalP"/>
    </source>
</evidence>
<feature type="signal peptide" evidence="1">
    <location>
        <begin position="1"/>
        <end position="45"/>
    </location>
</feature>
<proteinExistence type="predicted"/>
<evidence type="ECO:0000313" key="4">
    <source>
        <dbReference type="Proteomes" id="UP000183529"/>
    </source>
</evidence>
<dbReference type="InterPro" id="IPR050902">
    <property type="entry name" value="ABC_Transporter_SBP"/>
</dbReference>
<reference evidence="3 4" key="1">
    <citation type="submission" date="2016-10" db="EMBL/GenBank/DDBJ databases">
        <authorList>
            <person name="Varghese N."/>
            <person name="Submissions S."/>
        </authorList>
    </citation>
    <scope>NUCLEOTIDE SEQUENCE [LARGE SCALE GENOMIC DNA]</scope>
    <source>
        <strain evidence="3 4">LMG 22274</strain>
    </source>
</reference>
<name>A0AAQ1JVT3_9BURK</name>
<dbReference type="SUPFAM" id="SSF53807">
    <property type="entry name" value="Helical backbone' metal receptor"/>
    <property type="match status" value="1"/>
</dbReference>
<evidence type="ECO:0000313" key="3">
    <source>
        <dbReference type="EMBL" id="SEJ99830.1"/>
    </source>
</evidence>
<comment type="caution">
    <text evidence="3">The sequence shown here is derived from an EMBL/GenBank/DDBJ whole genome shotgun (WGS) entry which is preliminary data.</text>
</comment>
<dbReference type="PANTHER" id="PTHR30535">
    <property type="entry name" value="VITAMIN B12-BINDING PROTEIN"/>
    <property type="match status" value="1"/>
</dbReference>
<organism evidence="3 4">
    <name type="scientific">Paraburkholderia tropica</name>
    <dbReference type="NCBI Taxonomy" id="92647"/>
    <lineage>
        <taxon>Bacteria</taxon>
        <taxon>Pseudomonadati</taxon>
        <taxon>Pseudomonadota</taxon>
        <taxon>Betaproteobacteria</taxon>
        <taxon>Burkholderiales</taxon>
        <taxon>Burkholderiaceae</taxon>
        <taxon>Paraburkholderia</taxon>
    </lineage>
</organism>
<dbReference type="Pfam" id="PF01497">
    <property type="entry name" value="Peripla_BP_2"/>
    <property type="match status" value="1"/>
</dbReference>
<feature type="chain" id="PRO_5042944477" evidence="1">
    <location>
        <begin position="46"/>
        <end position="428"/>
    </location>
</feature>
<gene>
    <name evidence="3" type="ORF">SAMN05216550_112232</name>
</gene>